<keyword evidence="1" id="KW-0808">Transferase</keyword>
<dbReference type="PANTHER" id="PTHR10434:SF11">
    <property type="entry name" value="1-ACYL-SN-GLYCEROL-3-PHOSPHATE ACYLTRANSFERASE"/>
    <property type="match status" value="1"/>
</dbReference>
<dbReference type="AlphaFoldDB" id="A0A6J6NXW6"/>
<sequence length="340" mass="37410">MSKREDAIRNVTGLRRAARAAGAVESLIVKAAKPLSSKGFPYRKPNVPRGVVVPREPSTLGANFDTDWARKYPARVGRAILTQGPMRWFTKAIASPTVKGADRLEDLRVLDNPPPLIFTPNHHSHLDTPLSIYAIPEPWRNKLVVAAAADYFFTSRGKGTAAALVLNALPIDREATGRKSADQIRDLMADGWSLLIYPEGGRSPDGWGQDFKGGAAFLSARTGAAVVPMFIDGSGPMYGKGMKRPKPGRTTVVFGSPLHAGADENTRRFNARIESAVTLLGDETLTDYWTARRNAANGKTPRLTGPEYTSWRREWALSERRELGDAGLRRRQKRRWPDIG</sequence>
<evidence type="ECO:0000313" key="4">
    <source>
        <dbReference type="EMBL" id="CAB4689518.1"/>
    </source>
</evidence>
<dbReference type="PANTHER" id="PTHR10434">
    <property type="entry name" value="1-ACYL-SN-GLYCEROL-3-PHOSPHATE ACYLTRANSFERASE"/>
    <property type="match status" value="1"/>
</dbReference>
<name>A0A6J6NXW6_9ZZZZ</name>
<dbReference type="GO" id="GO:0006654">
    <property type="term" value="P:phosphatidic acid biosynthetic process"/>
    <property type="evidence" value="ECO:0007669"/>
    <property type="project" value="TreeGrafter"/>
</dbReference>
<dbReference type="SUPFAM" id="SSF69593">
    <property type="entry name" value="Glycerol-3-phosphate (1)-acyltransferase"/>
    <property type="match status" value="1"/>
</dbReference>
<reference evidence="4" key="1">
    <citation type="submission" date="2020-05" db="EMBL/GenBank/DDBJ databases">
        <authorList>
            <person name="Chiriac C."/>
            <person name="Salcher M."/>
            <person name="Ghai R."/>
            <person name="Kavagutti S V."/>
        </authorList>
    </citation>
    <scope>NUCLEOTIDE SEQUENCE</scope>
</reference>
<proteinExistence type="predicted"/>
<accession>A0A6J6NXW6</accession>
<dbReference type="SMART" id="SM00563">
    <property type="entry name" value="PlsC"/>
    <property type="match status" value="1"/>
</dbReference>
<dbReference type="GO" id="GO:0003841">
    <property type="term" value="F:1-acylglycerol-3-phosphate O-acyltransferase activity"/>
    <property type="evidence" value="ECO:0007669"/>
    <property type="project" value="TreeGrafter"/>
</dbReference>
<dbReference type="CDD" id="cd07989">
    <property type="entry name" value="LPLAT_AGPAT-like"/>
    <property type="match status" value="1"/>
</dbReference>
<dbReference type="EMBL" id="CAEZXM010000102">
    <property type="protein sequence ID" value="CAB4689518.1"/>
    <property type="molecule type" value="Genomic_DNA"/>
</dbReference>
<evidence type="ECO:0000256" key="1">
    <source>
        <dbReference type="ARBA" id="ARBA00022679"/>
    </source>
</evidence>
<feature type="domain" description="Phospholipid/glycerol acyltransferase" evidence="3">
    <location>
        <begin position="116"/>
        <end position="234"/>
    </location>
</feature>
<organism evidence="4">
    <name type="scientific">freshwater metagenome</name>
    <dbReference type="NCBI Taxonomy" id="449393"/>
    <lineage>
        <taxon>unclassified sequences</taxon>
        <taxon>metagenomes</taxon>
        <taxon>ecological metagenomes</taxon>
    </lineage>
</organism>
<evidence type="ECO:0000259" key="3">
    <source>
        <dbReference type="SMART" id="SM00563"/>
    </source>
</evidence>
<protein>
    <submittedName>
        <fullName evidence="4">Unannotated protein</fullName>
    </submittedName>
</protein>
<evidence type="ECO:0000256" key="2">
    <source>
        <dbReference type="ARBA" id="ARBA00023315"/>
    </source>
</evidence>
<gene>
    <name evidence="4" type="ORF">UFOPK2366_00672</name>
</gene>
<keyword evidence="2" id="KW-0012">Acyltransferase</keyword>
<dbReference type="Pfam" id="PF01553">
    <property type="entry name" value="Acyltransferase"/>
    <property type="match status" value="1"/>
</dbReference>
<dbReference type="InterPro" id="IPR002123">
    <property type="entry name" value="Plipid/glycerol_acylTrfase"/>
</dbReference>